<evidence type="ECO:0000313" key="6">
    <source>
        <dbReference type="Proteomes" id="UP000030748"/>
    </source>
</evidence>
<dbReference type="PANTHER" id="PTHR33400">
    <property type="entry name" value="ZINC FINGER CCCH DOMAIN-CONTAINING PROTEIN 6-RELATED"/>
    <property type="match status" value="1"/>
</dbReference>
<reference evidence="5 6" key="1">
    <citation type="journal article" date="2013" name="Proc. Natl. Acad. Sci. U.S.A.">
        <title>Fine-scale variation in meiotic recombination in Mimulus inferred from population shotgun sequencing.</title>
        <authorList>
            <person name="Hellsten U."/>
            <person name="Wright K.M."/>
            <person name="Jenkins J."/>
            <person name="Shu S."/>
            <person name="Yuan Y."/>
            <person name="Wessler S.R."/>
            <person name="Schmutz J."/>
            <person name="Willis J.H."/>
            <person name="Rokhsar D.S."/>
        </authorList>
    </citation>
    <scope>NUCLEOTIDE SEQUENCE [LARGE SCALE GENOMIC DNA]</scope>
    <source>
        <strain evidence="6">cv. DUN x IM62</strain>
    </source>
</reference>
<name>A0A022RGB1_ERYGU</name>
<protein>
    <recommendedName>
        <fullName evidence="4">C3H1-type domain-containing protein</fullName>
    </recommendedName>
</protein>
<feature type="region of interest" description="Disordered" evidence="3">
    <location>
        <begin position="350"/>
        <end position="380"/>
    </location>
</feature>
<keyword evidence="1" id="KW-0238">DNA-binding</keyword>
<sequence>MMRCQEHLQAKSLWQAQSGSGSTSNDNLPPGFEGIQPPNPWTAKLSQIPLIKWKCPPRLVVNAGWRVVAGDESNEMETQNEREMRVLEAIYPRSTAIPPNPSPLIGEENSTNDDRYTPVVPVTPIEDEDAAALDASVNITNSVVPQTQNLSQVSSDVMMTSALTSAISNSNQGGGNMIDRDLLLKILCDPKMVQHLVTNHTAVQNAPPSPSVHSNIPCTSSSSTQYNNSFAPPPLRPPANGPFYPPSRVGPIPPNQRPPSGISDLISAAPSPPPAAKDISYYKSLIQQHGGERRENMQQFGQQIQNNQEASNMMKQRDSKPKVMKPCMYFNSPRGCRNGANCTYLHEMTSSSASTQQRVSSMPEVQSSKRVKLDREITGT</sequence>
<accession>A0A022RGB1</accession>
<feature type="compositionally biased region" description="Low complexity" evidence="3">
    <location>
        <begin position="350"/>
        <end position="361"/>
    </location>
</feature>
<dbReference type="Proteomes" id="UP000030748">
    <property type="component" value="Unassembled WGS sequence"/>
</dbReference>
<feature type="compositionally biased region" description="Basic and acidic residues" evidence="3">
    <location>
        <begin position="371"/>
        <end position="380"/>
    </location>
</feature>
<feature type="compositionally biased region" description="Polar residues" evidence="3">
    <location>
        <begin position="12"/>
        <end position="27"/>
    </location>
</feature>
<dbReference type="GO" id="GO:0008270">
    <property type="term" value="F:zinc ion binding"/>
    <property type="evidence" value="ECO:0007669"/>
    <property type="project" value="UniProtKB-KW"/>
</dbReference>
<evidence type="ECO:0000313" key="5">
    <source>
        <dbReference type="EMBL" id="EYU38828.1"/>
    </source>
</evidence>
<dbReference type="AlphaFoldDB" id="A0A022RGB1"/>
<dbReference type="STRING" id="4155.A0A022RGB1"/>
<dbReference type="EMBL" id="KI630476">
    <property type="protein sequence ID" value="EYU38828.1"/>
    <property type="molecule type" value="Genomic_DNA"/>
</dbReference>
<dbReference type="GO" id="GO:0003677">
    <property type="term" value="F:DNA binding"/>
    <property type="evidence" value="ECO:0007669"/>
    <property type="project" value="UniProtKB-KW"/>
</dbReference>
<proteinExistence type="predicted"/>
<evidence type="ECO:0000259" key="4">
    <source>
        <dbReference type="PROSITE" id="PS50103"/>
    </source>
</evidence>
<evidence type="ECO:0000256" key="1">
    <source>
        <dbReference type="ARBA" id="ARBA00023125"/>
    </source>
</evidence>
<dbReference type="eggNOG" id="ENOG502QQT9">
    <property type="taxonomic scope" value="Eukaryota"/>
</dbReference>
<feature type="region of interest" description="Disordered" evidence="3">
    <location>
        <begin position="10"/>
        <end position="30"/>
    </location>
</feature>
<gene>
    <name evidence="5" type="ORF">MIMGU_mgv1a008229mg</name>
</gene>
<keyword evidence="2" id="KW-0863">Zinc-finger</keyword>
<feature type="domain" description="C3H1-type" evidence="4">
    <location>
        <begin position="321"/>
        <end position="349"/>
    </location>
</feature>
<dbReference type="InterPro" id="IPR000571">
    <property type="entry name" value="Znf_CCCH"/>
</dbReference>
<dbReference type="PANTHER" id="PTHR33400:SF2">
    <property type="entry name" value="ZINC FINGER CCCH DOMAIN-CONTAINING PROTEIN 6"/>
    <property type="match status" value="1"/>
</dbReference>
<keyword evidence="2" id="KW-0479">Metal-binding</keyword>
<feature type="zinc finger region" description="C3H1-type" evidence="2">
    <location>
        <begin position="321"/>
        <end position="349"/>
    </location>
</feature>
<feature type="compositionally biased region" description="Pro residues" evidence="3">
    <location>
        <begin position="231"/>
        <end position="245"/>
    </location>
</feature>
<evidence type="ECO:0000256" key="2">
    <source>
        <dbReference type="PROSITE-ProRule" id="PRU00723"/>
    </source>
</evidence>
<keyword evidence="2" id="KW-0862">Zinc</keyword>
<feature type="compositionally biased region" description="Polar residues" evidence="3">
    <location>
        <begin position="203"/>
        <end position="230"/>
    </location>
</feature>
<feature type="region of interest" description="Disordered" evidence="3">
    <location>
        <begin position="203"/>
        <end position="274"/>
    </location>
</feature>
<organism evidence="5 6">
    <name type="scientific">Erythranthe guttata</name>
    <name type="common">Yellow monkey flower</name>
    <name type="synonym">Mimulus guttatus</name>
    <dbReference type="NCBI Taxonomy" id="4155"/>
    <lineage>
        <taxon>Eukaryota</taxon>
        <taxon>Viridiplantae</taxon>
        <taxon>Streptophyta</taxon>
        <taxon>Embryophyta</taxon>
        <taxon>Tracheophyta</taxon>
        <taxon>Spermatophyta</taxon>
        <taxon>Magnoliopsida</taxon>
        <taxon>eudicotyledons</taxon>
        <taxon>Gunneridae</taxon>
        <taxon>Pentapetalae</taxon>
        <taxon>asterids</taxon>
        <taxon>lamiids</taxon>
        <taxon>Lamiales</taxon>
        <taxon>Phrymaceae</taxon>
        <taxon>Erythranthe</taxon>
    </lineage>
</organism>
<dbReference type="PROSITE" id="PS50103">
    <property type="entry name" value="ZF_C3H1"/>
    <property type="match status" value="1"/>
</dbReference>
<evidence type="ECO:0000256" key="3">
    <source>
        <dbReference type="SAM" id="MobiDB-lite"/>
    </source>
</evidence>
<keyword evidence="6" id="KW-1185">Reference proteome</keyword>